<dbReference type="RefSeq" id="WP_017234506.1">
    <property type="nucleotide sequence ID" value="NZ_CABPSL010000024.1"/>
</dbReference>
<name>A0A5E4Y9I0_9BURK</name>
<protein>
    <submittedName>
        <fullName evidence="1">Uncharacterized protein</fullName>
    </submittedName>
</protein>
<organism evidence="1 2">
    <name type="scientific">Pandoraea cepalis</name>
    <dbReference type="NCBI Taxonomy" id="2508294"/>
    <lineage>
        <taxon>Bacteria</taxon>
        <taxon>Pseudomonadati</taxon>
        <taxon>Pseudomonadota</taxon>
        <taxon>Betaproteobacteria</taxon>
        <taxon>Burkholderiales</taxon>
        <taxon>Burkholderiaceae</taxon>
        <taxon>Pandoraea</taxon>
    </lineage>
</organism>
<evidence type="ECO:0000313" key="2">
    <source>
        <dbReference type="Proteomes" id="UP000384354"/>
    </source>
</evidence>
<evidence type="ECO:0000313" key="1">
    <source>
        <dbReference type="EMBL" id="VVE45471.1"/>
    </source>
</evidence>
<dbReference type="EMBL" id="CABPSL010000024">
    <property type="protein sequence ID" value="VVE45471.1"/>
    <property type="molecule type" value="Genomic_DNA"/>
</dbReference>
<gene>
    <name evidence="1" type="ORF">PCE31106_04363</name>
</gene>
<dbReference type="Proteomes" id="UP000384354">
    <property type="component" value="Unassembled WGS sequence"/>
</dbReference>
<accession>A0A5E4Y9I0</accession>
<dbReference type="AlphaFoldDB" id="A0A5E4Y9I0"/>
<reference evidence="1 2" key="1">
    <citation type="submission" date="2019-08" db="EMBL/GenBank/DDBJ databases">
        <authorList>
            <person name="Peeters C."/>
        </authorList>
    </citation>
    <scope>NUCLEOTIDE SEQUENCE [LARGE SCALE GENOMIC DNA]</scope>
    <source>
        <strain evidence="1 2">LMG 31106</strain>
    </source>
</reference>
<dbReference type="OrthoDB" id="6162547at2"/>
<sequence length="122" mass="12997">MRIIRLLLLIVLSLALPTVGLASAGYMGEFQMQQAADASMTEMAMPVGHCDETATKVAQPGKLKAGTLCKLGQDCKIGAAYHPTSPVKLFHPLPAAQRVTPVPTRALLSHVPEGLWRPPTSL</sequence>
<proteinExistence type="predicted"/>